<protein>
    <recommendedName>
        <fullName evidence="3">Shq1 protein domain-containing protein</fullName>
    </recommendedName>
</protein>
<dbReference type="OrthoDB" id="18412at2759"/>
<dbReference type="VEuPathDB" id="FungiDB:BDEG_20272"/>
<dbReference type="PANTHER" id="PTHR15555">
    <property type="entry name" value="ZINC FINGER HIT DOMAIN CONTAINING PROTEIN 2 PROTEIN FON -RELATED"/>
    <property type="match status" value="1"/>
</dbReference>
<gene>
    <name evidence="1" type="ORF">BDEG_20272</name>
</gene>
<evidence type="ECO:0000313" key="1">
    <source>
        <dbReference type="EMBL" id="OAJ36059.1"/>
    </source>
</evidence>
<sequence>MHADCTEAFYKSNFVNELHSNRVSDADRLHMLRILDEHEKAALNEEQQAFENVPSTSTINEMTDCLSDIDLDTASVKDILSRLPPQEVERFNLIIKNKDAAMLLLPDWKPWWNAKVHGNSIIDIEGTYDDGIPLLLETRQISTITKVKPNARLVFSILDIMYDIIAYVYVCRTLNGDVFESCSESFFLVTQASYIFDASCSCKFVFESPKEVVSTLSSRLLAHCDLSPKGVMAILSDACKIIQSRLFIVAALSDLHRMVSNVPKNSRANSISQKIYFFACLANDAALQKEFQLDALFKECRME</sequence>
<evidence type="ECO:0000313" key="2">
    <source>
        <dbReference type="Proteomes" id="UP000077115"/>
    </source>
</evidence>
<reference evidence="1 2" key="2">
    <citation type="submission" date="2016-05" db="EMBL/GenBank/DDBJ databases">
        <title>Lineage-specific infection strategies underlie the spectrum of fungal disease in amphibians.</title>
        <authorList>
            <person name="Cuomo C.A."/>
            <person name="Farrer R.A."/>
            <person name="James T."/>
            <person name="Longcore J."/>
            <person name="Birren B."/>
        </authorList>
    </citation>
    <scope>NUCLEOTIDE SEQUENCE [LARGE SCALE GENOMIC DNA]</scope>
    <source>
        <strain evidence="1 2">JEL423</strain>
    </source>
</reference>
<name>A0A177W7L0_BATDL</name>
<evidence type="ECO:0008006" key="3">
    <source>
        <dbReference type="Google" id="ProtNLM"/>
    </source>
</evidence>
<dbReference type="PANTHER" id="PTHR15555:SF0">
    <property type="entry name" value="ZINC FINGER HIT DOMAIN-CONTAINING PROTEIN 2"/>
    <property type="match status" value="1"/>
</dbReference>
<dbReference type="eggNOG" id="KOG4317">
    <property type="taxonomic scope" value="Eukaryota"/>
</dbReference>
<accession>A0A177W7L0</accession>
<dbReference type="Proteomes" id="UP000077115">
    <property type="component" value="Unassembled WGS sequence"/>
</dbReference>
<proteinExistence type="predicted"/>
<reference evidence="1 2" key="1">
    <citation type="submission" date="2006-10" db="EMBL/GenBank/DDBJ databases">
        <title>The Genome Sequence of Batrachochytrium dendrobatidis JEL423.</title>
        <authorList>
            <consortium name="The Broad Institute Genome Sequencing Platform"/>
            <person name="Birren B."/>
            <person name="Lander E."/>
            <person name="Galagan J."/>
            <person name="Cuomo C."/>
            <person name="Devon K."/>
            <person name="Jaffe D."/>
            <person name="Butler J."/>
            <person name="Alvarez P."/>
            <person name="Gnerre S."/>
            <person name="Grabherr M."/>
            <person name="Kleber M."/>
            <person name="Mauceli E."/>
            <person name="Brockman W."/>
            <person name="Young S."/>
            <person name="LaButti K."/>
            <person name="Sykes S."/>
            <person name="DeCaprio D."/>
            <person name="Crawford M."/>
            <person name="Koehrsen M."/>
            <person name="Engels R."/>
            <person name="Montgomery P."/>
            <person name="Pearson M."/>
            <person name="Howarth C."/>
            <person name="Larson L."/>
            <person name="White J."/>
            <person name="O'Leary S."/>
            <person name="Kodira C."/>
            <person name="Zeng Q."/>
            <person name="Yandava C."/>
            <person name="Alvarado L."/>
            <person name="Longcore J."/>
            <person name="James T."/>
        </authorList>
    </citation>
    <scope>NUCLEOTIDE SEQUENCE [LARGE SCALE GENOMIC DNA]</scope>
    <source>
        <strain evidence="1 2">JEL423</strain>
    </source>
</reference>
<dbReference type="EMBL" id="DS022300">
    <property type="protein sequence ID" value="OAJ36059.1"/>
    <property type="molecule type" value="Genomic_DNA"/>
</dbReference>
<dbReference type="STRING" id="403673.A0A177W7L0"/>
<dbReference type="AlphaFoldDB" id="A0A177W7L0"/>
<dbReference type="InterPro" id="IPR039646">
    <property type="entry name" value="ZNHIT2"/>
</dbReference>
<organism evidence="1 2">
    <name type="scientific">Batrachochytrium dendrobatidis (strain JEL423)</name>
    <dbReference type="NCBI Taxonomy" id="403673"/>
    <lineage>
        <taxon>Eukaryota</taxon>
        <taxon>Fungi</taxon>
        <taxon>Fungi incertae sedis</taxon>
        <taxon>Chytridiomycota</taxon>
        <taxon>Chytridiomycota incertae sedis</taxon>
        <taxon>Chytridiomycetes</taxon>
        <taxon>Rhizophydiales</taxon>
        <taxon>Rhizophydiales incertae sedis</taxon>
        <taxon>Batrachochytrium</taxon>
    </lineage>
</organism>